<dbReference type="SUPFAM" id="SSF54631">
    <property type="entry name" value="CBS-domain pair"/>
    <property type="match status" value="2"/>
</dbReference>
<accession>A0A1Y2CXI7</accession>
<keyword evidence="7" id="KW-1185">Reference proteome</keyword>
<keyword evidence="2 3" id="KW-0129">CBS domain</keyword>
<comment type="caution">
    <text evidence="6">The sequence shown here is derived from an EMBL/GenBank/DDBJ whole genome shotgun (WGS) entry which is preliminary data.</text>
</comment>
<dbReference type="EMBL" id="MCGO01000005">
    <property type="protein sequence ID" value="ORY51606.1"/>
    <property type="molecule type" value="Genomic_DNA"/>
</dbReference>
<evidence type="ECO:0000256" key="2">
    <source>
        <dbReference type="ARBA" id="ARBA00023122"/>
    </source>
</evidence>
<feature type="region of interest" description="Disordered" evidence="4">
    <location>
        <begin position="1"/>
        <end position="20"/>
    </location>
</feature>
<protein>
    <recommendedName>
        <fullName evidence="5">CBS domain-containing protein</fullName>
    </recommendedName>
</protein>
<evidence type="ECO:0000259" key="5">
    <source>
        <dbReference type="PROSITE" id="PS51371"/>
    </source>
</evidence>
<dbReference type="OrthoDB" id="449052at2759"/>
<dbReference type="Proteomes" id="UP000193642">
    <property type="component" value="Unassembled WGS sequence"/>
</dbReference>
<proteinExistence type="predicted"/>
<name>A0A1Y2CXI7_9FUNG</name>
<evidence type="ECO:0000256" key="4">
    <source>
        <dbReference type="SAM" id="MobiDB-lite"/>
    </source>
</evidence>
<dbReference type="Pfam" id="PF00571">
    <property type="entry name" value="CBS"/>
    <property type="match status" value="3"/>
</dbReference>
<dbReference type="PROSITE" id="PS51371">
    <property type="entry name" value="CBS"/>
    <property type="match status" value="2"/>
</dbReference>
<gene>
    <name evidence="6" type="ORF">BCR33DRAFT_712634</name>
</gene>
<keyword evidence="1" id="KW-0677">Repeat</keyword>
<dbReference type="InterPro" id="IPR046342">
    <property type="entry name" value="CBS_dom_sf"/>
</dbReference>
<feature type="domain" description="CBS" evidence="5">
    <location>
        <begin position="281"/>
        <end position="340"/>
    </location>
</feature>
<dbReference type="InterPro" id="IPR000644">
    <property type="entry name" value="CBS_dom"/>
</dbReference>
<evidence type="ECO:0000256" key="3">
    <source>
        <dbReference type="PROSITE-ProRule" id="PRU00703"/>
    </source>
</evidence>
<dbReference type="PANTHER" id="PTHR13780">
    <property type="entry name" value="AMP-ACTIVATED PROTEIN KINASE, GAMMA REGULATORY SUBUNIT"/>
    <property type="match status" value="1"/>
</dbReference>
<reference evidence="6 7" key="1">
    <citation type="submission" date="2016-07" db="EMBL/GenBank/DDBJ databases">
        <title>Pervasive Adenine N6-methylation of Active Genes in Fungi.</title>
        <authorList>
            <consortium name="DOE Joint Genome Institute"/>
            <person name="Mondo S.J."/>
            <person name="Dannebaum R.O."/>
            <person name="Kuo R.C."/>
            <person name="Labutti K."/>
            <person name="Haridas S."/>
            <person name="Kuo A."/>
            <person name="Salamov A."/>
            <person name="Ahrendt S.R."/>
            <person name="Lipzen A."/>
            <person name="Sullivan W."/>
            <person name="Andreopoulos W.B."/>
            <person name="Clum A."/>
            <person name="Lindquist E."/>
            <person name="Daum C."/>
            <person name="Ramamoorthy G.K."/>
            <person name="Gryganskyi A."/>
            <person name="Culley D."/>
            <person name="Magnuson J.K."/>
            <person name="James T.Y."/>
            <person name="O'Malley M.A."/>
            <person name="Stajich J.E."/>
            <person name="Spatafora J.W."/>
            <person name="Visel A."/>
            <person name="Grigoriev I.V."/>
        </authorList>
    </citation>
    <scope>NUCLEOTIDE SEQUENCE [LARGE SCALE GENOMIC DNA]</scope>
    <source>
        <strain evidence="6 7">JEL800</strain>
    </source>
</reference>
<dbReference type="SMART" id="SM00116">
    <property type="entry name" value="CBS"/>
    <property type="match status" value="3"/>
</dbReference>
<feature type="domain" description="CBS" evidence="5">
    <location>
        <begin position="54"/>
        <end position="123"/>
    </location>
</feature>
<sequence length="424" mass="46935">MIHDEAPSTAPPQPTESTKLHNPTILNHINQFYHSLNAIPISTLLAHKRARSPDNSLALVSVDEATPLRDVLEIMAEKNIQAVPVYKLEPSNDGGRGEKRFTGIVSIYDVLAWTVFQKLFDDLEELNTGSQTGTTSKRFLDLDKEADVYFSTPVETLVGFTAESSCSWSLHSTEPLTSLLQMITTPPYHRMLIVDVDRAVQSVTFDEDDVPHGGDACIVMVTQTDLLQFIYDYRDSINEISFNHLLRAPIEQVELFAKDNLRSLRNMDVDPNQLSTAAGSQKSSVVTVPASYTALNAFRVMYLNRVSAVAVVSDNGGQIVANLSATDLKGMTADMESLESLLMPVFEFLETKSKSRGVDQIKADQLRCVGKGQVLETAIEVLKADQIHRVWIQDGEEKPVGVLTMGDILSFFVPLGQVEKETVY</sequence>
<dbReference type="CDD" id="cd02205">
    <property type="entry name" value="CBS_pair_SF"/>
    <property type="match status" value="1"/>
</dbReference>
<dbReference type="InterPro" id="IPR050511">
    <property type="entry name" value="AMPK_gamma/SDS23_families"/>
</dbReference>
<evidence type="ECO:0000256" key="1">
    <source>
        <dbReference type="ARBA" id="ARBA00022737"/>
    </source>
</evidence>
<dbReference type="AlphaFoldDB" id="A0A1Y2CXI7"/>
<dbReference type="Gene3D" id="3.10.580.10">
    <property type="entry name" value="CBS-domain"/>
    <property type="match status" value="2"/>
</dbReference>
<dbReference type="PANTHER" id="PTHR13780:SF128">
    <property type="entry name" value="CBS DOMAIN-CONTAINING PROTEIN"/>
    <property type="match status" value="1"/>
</dbReference>
<evidence type="ECO:0000313" key="6">
    <source>
        <dbReference type="EMBL" id="ORY51606.1"/>
    </source>
</evidence>
<dbReference type="STRING" id="329046.A0A1Y2CXI7"/>
<evidence type="ECO:0000313" key="7">
    <source>
        <dbReference type="Proteomes" id="UP000193642"/>
    </source>
</evidence>
<organism evidence="6 7">
    <name type="scientific">Rhizoclosmatium globosum</name>
    <dbReference type="NCBI Taxonomy" id="329046"/>
    <lineage>
        <taxon>Eukaryota</taxon>
        <taxon>Fungi</taxon>
        <taxon>Fungi incertae sedis</taxon>
        <taxon>Chytridiomycota</taxon>
        <taxon>Chytridiomycota incertae sedis</taxon>
        <taxon>Chytridiomycetes</taxon>
        <taxon>Chytridiales</taxon>
        <taxon>Chytriomycetaceae</taxon>
        <taxon>Rhizoclosmatium</taxon>
    </lineage>
</organism>